<reference evidence="2 3" key="1">
    <citation type="submission" date="2016-04" db="EMBL/GenBank/DDBJ databases">
        <title>First whole genome shotgun sequence of the bacterium Enteractinococcus sp. strain UASWS1574.</title>
        <authorList>
            <person name="Crovadore J."/>
            <person name="Chablais R."/>
            <person name="Lefort F."/>
        </authorList>
    </citation>
    <scope>NUCLEOTIDE SEQUENCE [LARGE SCALE GENOMIC DNA]</scope>
    <source>
        <strain evidence="2 3">UASWS1574</strain>
    </source>
</reference>
<proteinExistence type="predicted"/>
<dbReference type="GO" id="GO:0016491">
    <property type="term" value="F:oxidoreductase activity"/>
    <property type="evidence" value="ECO:0007669"/>
    <property type="project" value="InterPro"/>
</dbReference>
<keyword evidence="3" id="KW-1185">Reference proteome</keyword>
<sequence>MHDIYIFYRPPKDPSKFDYHYENIHVPLVQQLPELQNFTWGKVQGDDDAEYYLIACLTYENQTAAVQSLASEPGEASVQDLDNFAQAGVSVLHVPRLGGAQ</sequence>
<dbReference type="Gene3D" id="3.30.70.100">
    <property type="match status" value="1"/>
</dbReference>
<dbReference type="STRING" id="1837282.A6F49_06930"/>
<evidence type="ECO:0000313" key="3">
    <source>
        <dbReference type="Proteomes" id="UP000078292"/>
    </source>
</evidence>
<gene>
    <name evidence="2" type="ORF">A6F49_06930</name>
</gene>
<organism evidence="2 3">
    <name type="scientific">Enteractinococcus helveticum</name>
    <dbReference type="NCBI Taxonomy" id="1837282"/>
    <lineage>
        <taxon>Bacteria</taxon>
        <taxon>Bacillati</taxon>
        <taxon>Actinomycetota</taxon>
        <taxon>Actinomycetes</taxon>
        <taxon>Micrococcales</taxon>
        <taxon>Micrococcaceae</taxon>
    </lineage>
</organism>
<evidence type="ECO:0000259" key="1">
    <source>
        <dbReference type="Pfam" id="PF07110"/>
    </source>
</evidence>
<dbReference type="EMBL" id="LXEY01000012">
    <property type="protein sequence ID" value="OAV62435.1"/>
    <property type="molecule type" value="Genomic_DNA"/>
</dbReference>
<comment type="caution">
    <text evidence="2">The sequence shown here is derived from an EMBL/GenBank/DDBJ whole genome shotgun (WGS) entry which is preliminary data.</text>
</comment>
<dbReference type="Proteomes" id="UP000078292">
    <property type="component" value="Unassembled WGS sequence"/>
</dbReference>
<protein>
    <recommendedName>
        <fullName evidence="1">EthD domain-containing protein</fullName>
    </recommendedName>
</protein>
<dbReference type="Pfam" id="PF07110">
    <property type="entry name" value="EthD"/>
    <property type="match status" value="1"/>
</dbReference>
<name>A0A1B7M1K1_9MICC</name>
<dbReference type="InterPro" id="IPR009799">
    <property type="entry name" value="EthD_dom"/>
</dbReference>
<dbReference type="OrthoDB" id="5294870at2"/>
<dbReference type="InterPro" id="IPR011008">
    <property type="entry name" value="Dimeric_a/b-barrel"/>
</dbReference>
<dbReference type="SUPFAM" id="SSF54909">
    <property type="entry name" value="Dimeric alpha+beta barrel"/>
    <property type="match status" value="1"/>
</dbReference>
<evidence type="ECO:0000313" key="2">
    <source>
        <dbReference type="EMBL" id="OAV62435.1"/>
    </source>
</evidence>
<accession>A0A1B7M1K1</accession>
<dbReference type="AlphaFoldDB" id="A0A1B7M1K1"/>
<dbReference type="RefSeq" id="WP_043057137.1">
    <property type="nucleotide sequence ID" value="NZ_LXEY01000012.1"/>
</dbReference>
<feature type="domain" description="EthD" evidence="1">
    <location>
        <begin position="9"/>
        <end position="85"/>
    </location>
</feature>
<dbReference type="NCBIfam" id="TIGR02118">
    <property type="entry name" value="EthD family reductase"/>
    <property type="match status" value="1"/>
</dbReference>